<proteinExistence type="predicted"/>
<feature type="compositionally biased region" description="Polar residues" evidence="1">
    <location>
        <begin position="91"/>
        <end position="105"/>
    </location>
</feature>
<sequence length="340" mass="37313">MSKHALYRTTGIFGVAVLALTACGPDDEGAQEDLTDEAGQEDVDPDGAEDQGDTPGEIADEDGEEPDPDEEADAEAGDAPELADIEDSVWEASSSQDSVTITSDVPASMMGMDEVTHQDEIDDLSEEDEEATEDEAEDEAEEEETLQVVVAGDMTGEGSVWQLEDLVDYLLYDGGESIYQTVESFIEEYREFQPDEAAGPDPDELREELEAQGSWVDVTTTLGGQIETPQQYVENFRTEMLASAGMDSLADSGITGESENRDGEDVWVYREEVDDEFIEFVITADEEEPLLSEISMDSEGVEISIRFSDWNESEDIAEDEPAEEDVITEDELESIAQDLM</sequence>
<feature type="compositionally biased region" description="Acidic residues" evidence="1">
    <location>
        <begin position="25"/>
        <end position="89"/>
    </location>
</feature>
<dbReference type="RefSeq" id="WP_138252047.1">
    <property type="nucleotide sequence ID" value="NZ_VAVZ01000005.1"/>
</dbReference>
<feature type="compositionally biased region" description="Acidic residues" evidence="1">
    <location>
        <begin position="312"/>
        <end position="333"/>
    </location>
</feature>
<dbReference type="AlphaFoldDB" id="A0A5R9BHE5"/>
<name>A0A5R9BHE5_9MICC</name>
<gene>
    <name evidence="2" type="ORF">FEF26_02985</name>
</gene>
<organism evidence="2 3">
    <name type="scientific">Nesterenkonia salmonea</name>
    <dbReference type="NCBI Taxonomy" id="1804987"/>
    <lineage>
        <taxon>Bacteria</taxon>
        <taxon>Bacillati</taxon>
        <taxon>Actinomycetota</taxon>
        <taxon>Actinomycetes</taxon>
        <taxon>Micrococcales</taxon>
        <taxon>Micrococcaceae</taxon>
        <taxon>Nesterenkonia</taxon>
    </lineage>
</organism>
<evidence type="ECO:0000313" key="2">
    <source>
        <dbReference type="EMBL" id="TLP99582.1"/>
    </source>
</evidence>
<dbReference type="OrthoDB" id="4963199at2"/>
<comment type="caution">
    <text evidence="2">The sequence shown here is derived from an EMBL/GenBank/DDBJ whole genome shotgun (WGS) entry which is preliminary data.</text>
</comment>
<dbReference type="Proteomes" id="UP000310458">
    <property type="component" value="Unassembled WGS sequence"/>
</dbReference>
<evidence type="ECO:0000256" key="1">
    <source>
        <dbReference type="SAM" id="MobiDB-lite"/>
    </source>
</evidence>
<feature type="compositionally biased region" description="Acidic residues" evidence="1">
    <location>
        <begin position="120"/>
        <end position="144"/>
    </location>
</feature>
<dbReference type="PROSITE" id="PS51257">
    <property type="entry name" value="PROKAR_LIPOPROTEIN"/>
    <property type="match status" value="1"/>
</dbReference>
<evidence type="ECO:0000313" key="3">
    <source>
        <dbReference type="Proteomes" id="UP000310458"/>
    </source>
</evidence>
<feature type="region of interest" description="Disordered" evidence="1">
    <location>
        <begin position="312"/>
        <end position="340"/>
    </location>
</feature>
<dbReference type="EMBL" id="VAVZ01000005">
    <property type="protein sequence ID" value="TLP99582.1"/>
    <property type="molecule type" value="Genomic_DNA"/>
</dbReference>
<feature type="region of interest" description="Disordered" evidence="1">
    <location>
        <begin position="25"/>
        <end position="144"/>
    </location>
</feature>
<accession>A0A5R9BHE5</accession>
<protein>
    <submittedName>
        <fullName evidence="2">Uncharacterized protein</fullName>
    </submittedName>
</protein>
<keyword evidence="3" id="KW-1185">Reference proteome</keyword>
<reference evidence="2 3" key="1">
    <citation type="submission" date="2019-05" db="EMBL/GenBank/DDBJ databases">
        <title>Nesterenkonia sp. GY074 isolated from the Southern Atlantic Ocean.</title>
        <authorList>
            <person name="Zhang G."/>
        </authorList>
    </citation>
    <scope>NUCLEOTIDE SEQUENCE [LARGE SCALE GENOMIC DNA]</scope>
    <source>
        <strain evidence="2 3">GY074</strain>
    </source>
</reference>